<feature type="region of interest" description="Disordered" evidence="1">
    <location>
        <begin position="924"/>
        <end position="993"/>
    </location>
</feature>
<dbReference type="GO" id="GO:0031124">
    <property type="term" value="P:mRNA 3'-end processing"/>
    <property type="evidence" value="ECO:0007669"/>
    <property type="project" value="TreeGrafter"/>
</dbReference>
<dbReference type="SUPFAM" id="SSF52047">
    <property type="entry name" value="RNI-like"/>
    <property type="match status" value="1"/>
</dbReference>
<keyword evidence="3" id="KW-1185">Reference proteome</keyword>
<dbReference type="InterPro" id="IPR032675">
    <property type="entry name" value="LRR_dom_sf"/>
</dbReference>
<feature type="region of interest" description="Disordered" evidence="1">
    <location>
        <begin position="766"/>
        <end position="797"/>
    </location>
</feature>
<feature type="region of interest" description="Disordered" evidence="1">
    <location>
        <begin position="1283"/>
        <end position="1325"/>
    </location>
</feature>
<proteinExistence type="predicted"/>
<dbReference type="EMBL" id="KB932201">
    <property type="protein sequence ID" value="KCV73022.1"/>
    <property type="molecule type" value="Genomic_DNA"/>
</dbReference>
<evidence type="ECO:0000256" key="1">
    <source>
        <dbReference type="SAM" id="MobiDB-lite"/>
    </source>
</evidence>
<feature type="region of interest" description="Disordered" evidence="1">
    <location>
        <begin position="1190"/>
        <end position="1219"/>
    </location>
</feature>
<accession>A0A058ZHQ0</accession>
<organism evidence="2">
    <name type="scientific">Fonticula alba</name>
    <name type="common">Slime mold</name>
    <dbReference type="NCBI Taxonomy" id="691883"/>
    <lineage>
        <taxon>Eukaryota</taxon>
        <taxon>Rotosphaerida</taxon>
        <taxon>Fonticulaceae</taxon>
        <taxon>Fonticula</taxon>
    </lineage>
</organism>
<feature type="compositionally biased region" description="Basic and acidic residues" evidence="1">
    <location>
        <begin position="1203"/>
        <end position="1219"/>
    </location>
</feature>
<sequence length="1763" mass="189761">MLALMFSATRRAGPLSQGVPGSAACVGHLEARGALRTMYAGPRSGRLHRHLVTSAVLPSRQLPEGSTNLQPCSSILNAGLTGENGARSPASLSKLSSRGLSPEEYRRRLGSFFAPAKEASSSRSQASTPFSLLEYAQTPPAFLDTQIAESFFNQTQAALHISANGPEEESTKIALELSKYRNCETIIINHASHKTPGTYDPNNSISSALSLFTHSLKSLFLSNTPVELVHLARVLQQSQGLKELYLIQCDITETGGMELARALKNHSLERLHIVGSRGPISTDVIRELLSGRLSRQLIELNIANCQLTDGSVSVISRSVGPQLRHLRLPNNLITSMGLSSLFQLGKSPGNLKYLDVSHNRITFSMDSHFMTAGLSDTTIRDITLTGNKIQSDLEPARQGASSRQKDVRFSYHDIVTVHDHPKKVNLIDGPKILSTLDMVCEARSFPNRTNPFLLDSSNLSRGLADHLSHLVHSPLIVSSLAKDWSFGNGGTSNEPPELRFIPLTPALPSPMRDIMTLPPDLLRSFGLLPSTLDAGAPAASKSSPGKGASSRAGPSSGSGADPDADVPPFPTDVTRSRRAQLAAQLQDVAPFHPAQLNQLMESIRPLLDTWHLDADMLLGFHDPAGLRKLDPEIMGLLYSARLHELSNLLVAADRLSRSRVLSFTSQRIQRAELTRASLDTLSPSERRVLVQNFNLGSMPSVGHLAEEPALHQQLSESLSESFAFIEQMDRGVVPLEAVLTAGKPVSLQQSTSSYFRSLFEVINPRPSAVPSRRAPNEASHDPSASGVGGRATAAGQFTPPPAVVEAGIFTWTPEQMQRFLVDIGLEPVALHHSPEQRWLPAGRDLASMSVLDVVAETELPLPQVVYLYSRLVLAAVPPAWSPRGLLSLSQLNHFLHSTPGGRDLFDRALEDWYLLHRQAFPLPPPSALSHSKSRQNAKTARTRRPGQAQRPHDGSSPLASPSTGEQGQSTRGAGRSGDSSGSSKPRRARVPDTAGPFTTAAAFGPFAFLAPLRHLLATFRLDRAPLGESPFDRPSIRQVSRLRRARSYSGMPMIGVTLAPGDFLRSVLGMLDTAPELFRSPTLGATSLFNLSARDLDEWFLRLAGFEDISQRLSLRQGAGGAQLHGGMALASYLVVSDFFRADHLPDLPCPCHRCITRRRATRSEDFTTPAVRRSSGGMPLLFVGYPGPGVRHGSPGPGATGHGDHTDDSDKDAGDPGHFDNEYLSAVALAMILEPERFRGLSHETYAMLLAIACDQFVVSNHGQSPGGPQAPAVEPAASAGASANMAAPLATGRQRKAHYRRRRPLGPDDLATPASTFPSLHPKQERILRAFSDMYPDSREPSAKPKAAPPSPVAAAPEPPAHADDVAAVSVLPPSASSPAPVPPPRSPSPGEFPATRARATLPRDPDVERARAAVAEAMAESPAELAAALSQLAERTREGFLRSASRQQGSRAGAPAEWQAPAERSPILSYIAGHRPVVQLGASVGPTFTLEGDRCVEVDATTGESGALPQRPGQLPVILAADLAARLAPTSRELHRHNSRLLGDLAPERHRLRLAELRGEQAASPFLAPGPQLDASVAENIERLFDFTPDMDPFGAGAGAGAGAGGPAGADAAAKMDTLLGPLRPASWQEQRQRRLERAAAEAAADHQHPVDGPAEAQAHLEAAANKCLYNILVDTFDHSALRVDRRRMQAHRALMHTAGRAFLGQYGQMTDLQFLFDMRLDMPLGELVHRASWLRLRELYLASPSADEVESGLRQRPAC</sequence>
<dbReference type="GeneID" id="20525297"/>
<feature type="compositionally biased region" description="Pro residues" evidence="1">
    <location>
        <begin position="1349"/>
        <end position="1362"/>
    </location>
</feature>
<reference evidence="2" key="1">
    <citation type="submission" date="2013-04" db="EMBL/GenBank/DDBJ databases">
        <title>The Genome Sequence of Fonticula alba ATCC 38817.</title>
        <authorList>
            <consortium name="The Broad Institute Genomics Platform"/>
            <person name="Russ C."/>
            <person name="Cuomo C."/>
            <person name="Burger G."/>
            <person name="Gray M.W."/>
            <person name="Holland P.W.H."/>
            <person name="King N."/>
            <person name="Lang F.B.F."/>
            <person name="Roger A.J."/>
            <person name="Ruiz-Trillo I."/>
            <person name="Brown M."/>
            <person name="Walker B."/>
            <person name="Young S."/>
            <person name="Zeng Q."/>
            <person name="Gargeya S."/>
            <person name="Fitzgerald M."/>
            <person name="Haas B."/>
            <person name="Abouelleil A."/>
            <person name="Allen A.W."/>
            <person name="Alvarado L."/>
            <person name="Arachchi H.M."/>
            <person name="Berlin A.M."/>
            <person name="Chapman S.B."/>
            <person name="Gainer-Dewar J."/>
            <person name="Goldberg J."/>
            <person name="Griggs A."/>
            <person name="Gujja S."/>
            <person name="Hansen M."/>
            <person name="Howarth C."/>
            <person name="Imamovic A."/>
            <person name="Ireland A."/>
            <person name="Larimer J."/>
            <person name="McCowan C."/>
            <person name="Murphy C."/>
            <person name="Pearson M."/>
            <person name="Poon T.W."/>
            <person name="Priest M."/>
            <person name="Roberts A."/>
            <person name="Saif S."/>
            <person name="Shea T."/>
            <person name="Sisk P."/>
            <person name="Sykes S."/>
            <person name="Wortman J."/>
            <person name="Nusbaum C."/>
            <person name="Birren B."/>
        </authorList>
    </citation>
    <scope>NUCLEOTIDE SEQUENCE [LARGE SCALE GENOMIC DNA]</scope>
    <source>
        <strain evidence="2">ATCC 38817</strain>
    </source>
</reference>
<evidence type="ECO:0000313" key="3">
    <source>
        <dbReference type="Proteomes" id="UP000030693"/>
    </source>
</evidence>
<feature type="compositionally biased region" description="Low complexity" evidence="1">
    <location>
        <begin position="969"/>
        <end position="983"/>
    </location>
</feature>
<dbReference type="PANTHER" id="PTHR12460:SF0">
    <property type="entry name" value="CID DOMAIN-CONTAINING PROTEIN-RELATED"/>
    <property type="match status" value="1"/>
</dbReference>
<feature type="region of interest" description="Disordered" evidence="1">
    <location>
        <begin position="535"/>
        <end position="576"/>
    </location>
</feature>
<dbReference type="GO" id="GO:0000993">
    <property type="term" value="F:RNA polymerase II complex binding"/>
    <property type="evidence" value="ECO:0007669"/>
    <property type="project" value="TreeGrafter"/>
</dbReference>
<feature type="compositionally biased region" description="Polar residues" evidence="1">
    <location>
        <begin position="957"/>
        <end position="968"/>
    </location>
</feature>
<dbReference type="RefSeq" id="XP_009492723.1">
    <property type="nucleotide sequence ID" value="XM_009494448.1"/>
</dbReference>
<gene>
    <name evidence="2" type="ORF">H696_00572</name>
</gene>
<feature type="compositionally biased region" description="Low complexity" evidence="1">
    <location>
        <begin position="1368"/>
        <end position="1381"/>
    </location>
</feature>
<feature type="compositionally biased region" description="Low complexity" evidence="1">
    <location>
        <begin position="1283"/>
        <end position="1292"/>
    </location>
</feature>
<feature type="compositionally biased region" description="Basic residues" evidence="1">
    <location>
        <begin position="1295"/>
        <end position="1306"/>
    </location>
</feature>
<feature type="compositionally biased region" description="Basic residues" evidence="1">
    <location>
        <begin position="931"/>
        <end position="944"/>
    </location>
</feature>
<feature type="region of interest" description="Disordered" evidence="1">
    <location>
        <begin position="1337"/>
        <end position="1408"/>
    </location>
</feature>
<dbReference type="PANTHER" id="PTHR12460">
    <property type="entry name" value="CYCLIN-DEPENDENT KINASE INHIBITOR-RELATED PROTEIN"/>
    <property type="match status" value="1"/>
</dbReference>
<protein>
    <submittedName>
        <fullName evidence="2">Uncharacterized protein</fullName>
    </submittedName>
</protein>
<feature type="compositionally biased region" description="Low complexity" evidence="1">
    <location>
        <begin position="535"/>
        <end position="561"/>
    </location>
</feature>
<dbReference type="Gene3D" id="3.80.10.10">
    <property type="entry name" value="Ribonuclease Inhibitor"/>
    <property type="match status" value="2"/>
</dbReference>
<evidence type="ECO:0000313" key="2">
    <source>
        <dbReference type="EMBL" id="KCV73022.1"/>
    </source>
</evidence>
<dbReference type="Proteomes" id="UP000030693">
    <property type="component" value="Unassembled WGS sequence"/>
</dbReference>
<name>A0A058ZHQ0_FONAL</name>